<dbReference type="InterPro" id="IPR011991">
    <property type="entry name" value="ArsR-like_HTH"/>
</dbReference>
<dbReference type="CDD" id="cd00158">
    <property type="entry name" value="RHOD"/>
    <property type="match status" value="1"/>
</dbReference>
<reference evidence="4" key="1">
    <citation type="journal article" date="2020" name="mSystems">
        <title>Genome- and Community-Level Interaction Insights into Carbon Utilization and Element Cycling Functions of Hydrothermarchaeota in Hydrothermal Sediment.</title>
        <authorList>
            <person name="Zhou Z."/>
            <person name="Liu Y."/>
            <person name="Xu W."/>
            <person name="Pan J."/>
            <person name="Luo Z.H."/>
            <person name="Li M."/>
        </authorList>
    </citation>
    <scope>NUCLEOTIDE SEQUENCE [LARGE SCALE GENOMIC DNA]</scope>
    <source>
        <strain evidence="4">SpSt-222</strain>
    </source>
</reference>
<dbReference type="GO" id="GO:0003700">
    <property type="term" value="F:DNA-binding transcription factor activity"/>
    <property type="evidence" value="ECO:0007669"/>
    <property type="project" value="InterPro"/>
</dbReference>
<name>A0A7C1FZE1_THERO</name>
<dbReference type="SMART" id="SM00418">
    <property type="entry name" value="HTH_ARSR"/>
    <property type="match status" value="1"/>
</dbReference>
<protein>
    <submittedName>
        <fullName evidence="4">Metalloregulator ArsR/SmtB family transcription factor</fullName>
    </submittedName>
</protein>
<dbReference type="NCBIfam" id="NF033788">
    <property type="entry name" value="HTH_metalloreg"/>
    <property type="match status" value="1"/>
</dbReference>
<dbReference type="InterPro" id="IPR001763">
    <property type="entry name" value="Rhodanese-like_dom"/>
</dbReference>
<dbReference type="EMBL" id="DSJL01000011">
    <property type="protein sequence ID" value="HEF65911.1"/>
    <property type="molecule type" value="Genomic_DNA"/>
</dbReference>
<dbReference type="PANTHER" id="PTHR43132">
    <property type="entry name" value="ARSENICAL RESISTANCE OPERON REPRESSOR ARSR-RELATED"/>
    <property type="match status" value="1"/>
</dbReference>
<dbReference type="AlphaFoldDB" id="A0A7C1FZE1"/>
<dbReference type="PROSITE" id="PS50206">
    <property type="entry name" value="RHODANESE_3"/>
    <property type="match status" value="1"/>
</dbReference>
<keyword evidence="3" id="KW-0804">Transcription</keyword>
<dbReference type="PROSITE" id="PS50987">
    <property type="entry name" value="HTH_ARSR_2"/>
    <property type="match status" value="1"/>
</dbReference>
<dbReference type="SUPFAM" id="SSF46785">
    <property type="entry name" value="Winged helix' DNA-binding domain"/>
    <property type="match status" value="1"/>
</dbReference>
<evidence type="ECO:0000256" key="2">
    <source>
        <dbReference type="ARBA" id="ARBA00023125"/>
    </source>
</evidence>
<accession>A0A7C1FZE1</accession>
<dbReference type="InterPro" id="IPR036388">
    <property type="entry name" value="WH-like_DNA-bd_sf"/>
</dbReference>
<evidence type="ECO:0000313" key="4">
    <source>
        <dbReference type="EMBL" id="HEF65911.1"/>
    </source>
</evidence>
<dbReference type="InterPro" id="IPR051011">
    <property type="entry name" value="Metal_resp_trans_reg"/>
</dbReference>
<dbReference type="Gene3D" id="3.40.250.10">
    <property type="entry name" value="Rhodanese-like domain"/>
    <property type="match status" value="1"/>
</dbReference>
<evidence type="ECO:0000256" key="3">
    <source>
        <dbReference type="ARBA" id="ARBA00023163"/>
    </source>
</evidence>
<dbReference type="GO" id="GO:0003677">
    <property type="term" value="F:DNA binding"/>
    <property type="evidence" value="ECO:0007669"/>
    <property type="project" value="UniProtKB-KW"/>
</dbReference>
<keyword evidence="1" id="KW-0805">Transcription regulation</keyword>
<dbReference type="InterPro" id="IPR036390">
    <property type="entry name" value="WH_DNA-bd_sf"/>
</dbReference>
<dbReference type="SMART" id="SM00450">
    <property type="entry name" value="RHOD"/>
    <property type="match status" value="1"/>
</dbReference>
<gene>
    <name evidence="4" type="ORF">ENP47_09980</name>
</gene>
<dbReference type="InterPro" id="IPR036873">
    <property type="entry name" value="Rhodanese-like_dom_sf"/>
</dbReference>
<proteinExistence type="predicted"/>
<dbReference type="Pfam" id="PF00581">
    <property type="entry name" value="Rhodanese"/>
    <property type="match status" value="1"/>
</dbReference>
<dbReference type="PANTHER" id="PTHR43132:SF8">
    <property type="entry name" value="HTH-TYPE TRANSCRIPTIONAL REGULATOR KMTR"/>
    <property type="match status" value="1"/>
</dbReference>
<keyword evidence="2" id="KW-0238">DNA-binding</keyword>
<dbReference type="Pfam" id="PF01022">
    <property type="entry name" value="HTH_5"/>
    <property type="match status" value="1"/>
</dbReference>
<dbReference type="InterPro" id="IPR001845">
    <property type="entry name" value="HTH_ArsR_DNA-bd_dom"/>
</dbReference>
<sequence length="229" mass="25711">MRLSPQQHRQFKREIYGELARIGQAIANPYRLELLELLAQGEHSVEELAQELQLPLPATSQHLRVLREARLVTTRRAGRHTFYRIADPSVLGLLRAVRTTAERQLAEVTMIIKRYLGDRSTYELETDLQELVAAAERGDILLLDVRPEPEYRAGHLPGAQLVPPDRLAALPSALPRDITVVAYCRGPHCVYADEAVAVLRAAGFRAYRLRLGIPDFRLLGLPIVSEEAA</sequence>
<organism evidence="4">
    <name type="scientific">Thermomicrobium roseum</name>
    <dbReference type="NCBI Taxonomy" id="500"/>
    <lineage>
        <taxon>Bacteria</taxon>
        <taxon>Pseudomonadati</taxon>
        <taxon>Thermomicrobiota</taxon>
        <taxon>Thermomicrobia</taxon>
        <taxon>Thermomicrobiales</taxon>
        <taxon>Thermomicrobiaceae</taxon>
        <taxon>Thermomicrobium</taxon>
    </lineage>
</organism>
<dbReference type="PRINTS" id="PR00778">
    <property type="entry name" value="HTHARSR"/>
</dbReference>
<dbReference type="Gene3D" id="1.10.10.10">
    <property type="entry name" value="Winged helix-like DNA-binding domain superfamily/Winged helix DNA-binding domain"/>
    <property type="match status" value="1"/>
</dbReference>
<dbReference type="CDD" id="cd00090">
    <property type="entry name" value="HTH_ARSR"/>
    <property type="match status" value="1"/>
</dbReference>
<evidence type="ECO:0000256" key="1">
    <source>
        <dbReference type="ARBA" id="ARBA00023015"/>
    </source>
</evidence>
<dbReference type="SUPFAM" id="SSF52821">
    <property type="entry name" value="Rhodanese/Cell cycle control phosphatase"/>
    <property type="match status" value="1"/>
</dbReference>
<comment type="caution">
    <text evidence="4">The sequence shown here is derived from an EMBL/GenBank/DDBJ whole genome shotgun (WGS) entry which is preliminary data.</text>
</comment>